<organism evidence="2 3">
    <name type="scientific">Gilvimarinus algae</name>
    <dbReference type="NCBI Taxonomy" id="3058037"/>
    <lineage>
        <taxon>Bacteria</taxon>
        <taxon>Pseudomonadati</taxon>
        <taxon>Pseudomonadota</taxon>
        <taxon>Gammaproteobacteria</taxon>
        <taxon>Cellvibrionales</taxon>
        <taxon>Cellvibrionaceae</taxon>
        <taxon>Gilvimarinus</taxon>
    </lineage>
</organism>
<evidence type="ECO:0000313" key="3">
    <source>
        <dbReference type="Proteomes" id="UP001168380"/>
    </source>
</evidence>
<gene>
    <name evidence="2" type="ORF">QWI16_13785</name>
</gene>
<name>A0ABT8TLK9_9GAMM</name>
<proteinExistence type="predicted"/>
<keyword evidence="3" id="KW-1185">Reference proteome</keyword>
<evidence type="ECO:0000256" key="1">
    <source>
        <dbReference type="SAM" id="SignalP"/>
    </source>
</evidence>
<sequence>MTRPHLILTLACLFCVSSAMADSVFSPVYLDGALEGFNSNDAPHAASTADGNPGTTLGEQRRWAFERALEYWELRLDSNVVIEVAAEMNDLSCSFSGAVLGSAGPDWAYADWVPSAGGSSPAFANTVYPSALANRLANRDLDVDYPDIGATFNKQIDESDGCLFQTSWYYALGEAPSGTISFFATALHEIGHGIGFLTFVDKASGSRLWEMDDIYMKFLLDHSTGKLWPDMTDSERAASATDPSDLHWVGPNVMAALGPLTGGVSDGHAHMYAPETLEGGSSVSHWDTAIEDSNGNHELMEPSATGSEKLLITGELLQDIGWNDVPANDCNFASYRLTLSSLYSGTNEHNACVSVTYDGALIYEGDTTATAGREVVLKNGFTVEQGATFRVQTDPNIGL</sequence>
<reference evidence="2" key="1">
    <citation type="submission" date="2023-07" db="EMBL/GenBank/DDBJ databases">
        <title>Gilvimarinus algae sp. nov., isolated from the surface of Kelp.</title>
        <authorList>
            <person name="Sun Y.Y."/>
            <person name="Gong Y."/>
            <person name="Du Z.J."/>
        </authorList>
    </citation>
    <scope>NUCLEOTIDE SEQUENCE</scope>
    <source>
        <strain evidence="2">SDUM040014</strain>
    </source>
</reference>
<accession>A0ABT8TLK9</accession>
<feature type="chain" id="PRO_5046077253" evidence="1">
    <location>
        <begin position="22"/>
        <end position="399"/>
    </location>
</feature>
<keyword evidence="1" id="KW-0732">Signal</keyword>
<feature type="signal peptide" evidence="1">
    <location>
        <begin position="1"/>
        <end position="21"/>
    </location>
</feature>
<dbReference type="EMBL" id="JAULRT010000060">
    <property type="protein sequence ID" value="MDO3383247.1"/>
    <property type="molecule type" value="Genomic_DNA"/>
</dbReference>
<comment type="caution">
    <text evidence="2">The sequence shown here is derived from an EMBL/GenBank/DDBJ whole genome shotgun (WGS) entry which is preliminary data.</text>
</comment>
<evidence type="ECO:0000313" key="2">
    <source>
        <dbReference type="EMBL" id="MDO3383247.1"/>
    </source>
</evidence>
<dbReference type="SUPFAM" id="SSF55486">
    <property type="entry name" value="Metalloproteases ('zincins'), catalytic domain"/>
    <property type="match status" value="1"/>
</dbReference>
<dbReference type="Proteomes" id="UP001168380">
    <property type="component" value="Unassembled WGS sequence"/>
</dbReference>
<dbReference type="RefSeq" id="WP_302714016.1">
    <property type="nucleotide sequence ID" value="NZ_JAULRT010000060.1"/>
</dbReference>
<protein>
    <submittedName>
        <fullName evidence="2">Uncharacterized protein</fullName>
    </submittedName>
</protein>